<dbReference type="GO" id="GO:1905897">
    <property type="term" value="P:regulation of response to endoplasmic reticulum stress"/>
    <property type="evidence" value="ECO:0007669"/>
    <property type="project" value="TreeGrafter"/>
</dbReference>
<feature type="domain" description="Peptidase M50" evidence="7">
    <location>
        <begin position="172"/>
        <end position="330"/>
    </location>
</feature>
<dbReference type="Proteomes" id="UP001176517">
    <property type="component" value="Unassembled WGS sequence"/>
</dbReference>
<feature type="transmembrane region" description="Helical" evidence="6">
    <location>
        <begin position="483"/>
        <end position="504"/>
    </location>
</feature>
<evidence type="ECO:0000256" key="5">
    <source>
        <dbReference type="ARBA" id="ARBA00032658"/>
    </source>
</evidence>
<evidence type="ECO:0000256" key="3">
    <source>
        <dbReference type="ARBA" id="ARBA00022989"/>
    </source>
</evidence>
<keyword evidence="3 6" id="KW-1133">Transmembrane helix</keyword>
<feature type="transmembrane region" description="Helical" evidence="6">
    <location>
        <begin position="162"/>
        <end position="180"/>
    </location>
</feature>
<dbReference type="GO" id="GO:0016020">
    <property type="term" value="C:membrane"/>
    <property type="evidence" value="ECO:0007669"/>
    <property type="project" value="InterPro"/>
</dbReference>
<keyword evidence="2 6" id="KW-0812">Transmembrane</keyword>
<dbReference type="GO" id="GO:0004222">
    <property type="term" value="F:metalloendopeptidase activity"/>
    <property type="evidence" value="ECO:0007669"/>
    <property type="project" value="InterPro"/>
</dbReference>
<evidence type="ECO:0000256" key="2">
    <source>
        <dbReference type="ARBA" id="ARBA00022692"/>
    </source>
</evidence>
<feature type="transmembrane region" description="Helical" evidence="6">
    <location>
        <begin position="187"/>
        <end position="205"/>
    </location>
</feature>
<protein>
    <recommendedName>
        <fullName evidence="5">Endopeptidase S2P</fullName>
    </recommendedName>
</protein>
<evidence type="ECO:0000313" key="8">
    <source>
        <dbReference type="EMBL" id="KAK0547516.1"/>
    </source>
</evidence>
<gene>
    <name evidence="8" type="ORF">OC846_004822</name>
</gene>
<feature type="transmembrane region" description="Helical" evidence="6">
    <location>
        <begin position="251"/>
        <end position="272"/>
    </location>
</feature>
<sequence length="507" mass="54267">MLELSRHGVVFSTQRFNSSPARLWSYLGVLDGEEHPEADDKLSSHRKRKRRRRAVERFYDIGTLFAILSTAIALGLVILAGFQLITRLLALEGDLEKVLSTQPPRTDSIPLPDPLTDPLQNIQGRDLPAAGLGSSSSPASIPVEQARTDTPLLTPLLPGVTIPFWHVLPLTTALLLCQIVHEAGHALVAALSGITPLSTGFAILIPGMPSAFVALPSSALALFSSDIAHGLEEEPESGPGKILSLQEQLRVIAAGVWHNAISGAFLAVVRLFGIGSASLASETASLSACIALTLEYAYTLSVALSVFNMLPLWGLDGEEFAERLALVLLRRRKYASGNESAGTTRGPWNDYVGDIALQNVSNGAARLDKRQHRVESSIAATSKRLQSSGSNGVPSLVWPLSSLSPGSQNERDDLNPLRGRMRGMSRADELQHDVEQGSRFAMLQSGSTAVPSMIGESGARRTDSAPVANPEEERLLRALRTRVRGVLGLAVLAVFGGTILLELVTTE</sequence>
<organism evidence="8 9">
    <name type="scientific">Tilletia horrida</name>
    <dbReference type="NCBI Taxonomy" id="155126"/>
    <lineage>
        <taxon>Eukaryota</taxon>
        <taxon>Fungi</taxon>
        <taxon>Dikarya</taxon>
        <taxon>Basidiomycota</taxon>
        <taxon>Ustilaginomycotina</taxon>
        <taxon>Exobasidiomycetes</taxon>
        <taxon>Tilletiales</taxon>
        <taxon>Tilletiaceae</taxon>
        <taxon>Tilletia</taxon>
    </lineage>
</organism>
<keyword evidence="9" id="KW-1185">Reference proteome</keyword>
<feature type="transmembrane region" description="Helical" evidence="6">
    <location>
        <begin position="58"/>
        <end position="85"/>
    </location>
</feature>
<dbReference type="GO" id="GO:0031293">
    <property type="term" value="P:membrane protein intracellular domain proteolysis"/>
    <property type="evidence" value="ECO:0007669"/>
    <property type="project" value="TreeGrafter"/>
</dbReference>
<dbReference type="GO" id="GO:0005737">
    <property type="term" value="C:cytoplasm"/>
    <property type="evidence" value="ECO:0007669"/>
    <property type="project" value="TreeGrafter"/>
</dbReference>
<dbReference type="PANTHER" id="PTHR13325:SF3">
    <property type="entry name" value="MEMBRANE-BOUND TRANSCRIPTION FACTOR SITE-2 PROTEASE"/>
    <property type="match status" value="1"/>
</dbReference>
<evidence type="ECO:0000259" key="7">
    <source>
        <dbReference type="Pfam" id="PF02163"/>
    </source>
</evidence>
<comment type="caution">
    <text evidence="8">The sequence shown here is derived from an EMBL/GenBank/DDBJ whole genome shotgun (WGS) entry which is preliminary data.</text>
</comment>
<evidence type="ECO:0000313" key="9">
    <source>
        <dbReference type="Proteomes" id="UP001176517"/>
    </source>
</evidence>
<comment type="subcellular location">
    <subcellularLocation>
        <location evidence="1">Endomembrane system</location>
        <topology evidence="1">Multi-pass membrane protein</topology>
    </subcellularLocation>
</comment>
<dbReference type="GO" id="GO:0012505">
    <property type="term" value="C:endomembrane system"/>
    <property type="evidence" value="ECO:0007669"/>
    <property type="project" value="UniProtKB-SubCell"/>
</dbReference>
<evidence type="ECO:0000256" key="4">
    <source>
        <dbReference type="ARBA" id="ARBA00023136"/>
    </source>
</evidence>
<proteinExistence type="predicted"/>
<name>A0AAN6GLW9_9BASI</name>
<dbReference type="PANTHER" id="PTHR13325">
    <property type="entry name" value="PROTEASE M50 MEMBRANE-BOUND TRANSCRIPTION FACTOR SITE 2 PROTEASE"/>
    <property type="match status" value="1"/>
</dbReference>
<keyword evidence="4 6" id="KW-0472">Membrane</keyword>
<dbReference type="InterPro" id="IPR001193">
    <property type="entry name" value="MBTPS2"/>
</dbReference>
<reference evidence="8" key="1">
    <citation type="journal article" date="2023" name="PhytoFront">
        <title>Draft Genome Resources of Seven Strains of Tilletia horrida, Causal Agent of Kernel Smut of Rice.</title>
        <authorList>
            <person name="Khanal S."/>
            <person name="Antony Babu S."/>
            <person name="Zhou X.G."/>
        </authorList>
    </citation>
    <scope>NUCLEOTIDE SEQUENCE</scope>
    <source>
        <strain evidence="8">TX6</strain>
    </source>
</reference>
<dbReference type="InterPro" id="IPR008915">
    <property type="entry name" value="Peptidase_M50"/>
</dbReference>
<dbReference type="Pfam" id="PF02163">
    <property type="entry name" value="Peptidase_M50"/>
    <property type="match status" value="1"/>
</dbReference>
<evidence type="ECO:0000256" key="6">
    <source>
        <dbReference type="SAM" id="Phobius"/>
    </source>
</evidence>
<evidence type="ECO:0000256" key="1">
    <source>
        <dbReference type="ARBA" id="ARBA00004127"/>
    </source>
</evidence>
<dbReference type="EMBL" id="JAPDMZ010000159">
    <property type="protein sequence ID" value="KAK0547516.1"/>
    <property type="molecule type" value="Genomic_DNA"/>
</dbReference>
<accession>A0AAN6GLW9</accession>
<dbReference type="AlphaFoldDB" id="A0AAN6GLW9"/>